<reference evidence="2" key="1">
    <citation type="submission" date="2016-04" db="EMBL/GenBank/DDBJ databases">
        <authorList>
            <person name="Evans L.H."/>
            <person name="Alamgir A."/>
            <person name="Owens N."/>
            <person name="Weber N.D."/>
            <person name="Virtaneva K."/>
            <person name="Barbian K."/>
            <person name="Babar A."/>
            <person name="Rosenke K."/>
        </authorList>
    </citation>
    <scope>NUCLEOTIDE SEQUENCE [LARGE SCALE GENOMIC DNA]</scope>
    <source>
        <strain evidence="2">CBS 101.48</strain>
    </source>
</reference>
<sequence>MSVATTVNIILDGGEKYNKGKRSVERRKRNRRRRKNKTAKRRRLRQGRQDDIKTEYDTIHGLLLSLQHQLHVLDSTRRNLSIGNPELVPESTGLLTTIANQYTSTEGTCRALVGRKEHLQNDHLKQQGNSTMKPQKKRRHGSNDLDRTTLPLV</sequence>
<gene>
    <name evidence="2" type="primary">ABSGL_01861.1 scaffold 2489</name>
</gene>
<feature type="region of interest" description="Disordered" evidence="1">
    <location>
        <begin position="119"/>
        <end position="153"/>
    </location>
</feature>
<dbReference type="AlphaFoldDB" id="A0A168LBA4"/>
<proteinExistence type="predicted"/>
<name>A0A168LBA4_ABSGL</name>
<evidence type="ECO:0000256" key="1">
    <source>
        <dbReference type="SAM" id="MobiDB-lite"/>
    </source>
</evidence>
<feature type="compositionally biased region" description="Basic residues" evidence="1">
    <location>
        <begin position="19"/>
        <end position="46"/>
    </location>
</feature>
<keyword evidence="3" id="KW-1185">Reference proteome</keyword>
<accession>A0A168LBA4</accession>
<feature type="region of interest" description="Disordered" evidence="1">
    <location>
        <begin position="19"/>
        <end position="49"/>
    </location>
</feature>
<evidence type="ECO:0000313" key="2">
    <source>
        <dbReference type="EMBL" id="SAL96449.1"/>
    </source>
</evidence>
<dbReference type="InParanoid" id="A0A168LBA4"/>
<protein>
    <submittedName>
        <fullName evidence="2">Uncharacterized protein</fullName>
    </submittedName>
</protein>
<dbReference type="Proteomes" id="UP000078561">
    <property type="component" value="Unassembled WGS sequence"/>
</dbReference>
<organism evidence="2">
    <name type="scientific">Absidia glauca</name>
    <name type="common">Pin mould</name>
    <dbReference type="NCBI Taxonomy" id="4829"/>
    <lineage>
        <taxon>Eukaryota</taxon>
        <taxon>Fungi</taxon>
        <taxon>Fungi incertae sedis</taxon>
        <taxon>Mucoromycota</taxon>
        <taxon>Mucoromycotina</taxon>
        <taxon>Mucoromycetes</taxon>
        <taxon>Mucorales</taxon>
        <taxon>Cunninghamellaceae</taxon>
        <taxon>Absidia</taxon>
    </lineage>
</organism>
<evidence type="ECO:0000313" key="3">
    <source>
        <dbReference type="Proteomes" id="UP000078561"/>
    </source>
</evidence>
<feature type="non-terminal residue" evidence="2">
    <location>
        <position position="153"/>
    </location>
</feature>
<dbReference type="EMBL" id="LT551103">
    <property type="protein sequence ID" value="SAL96449.1"/>
    <property type="molecule type" value="Genomic_DNA"/>
</dbReference>